<dbReference type="PROSITE" id="PS50181">
    <property type="entry name" value="FBOX"/>
    <property type="match status" value="1"/>
</dbReference>
<organism evidence="3 4">
    <name type="scientific">Mucor circinelloides f. circinelloides (strain 1006PhL)</name>
    <name type="common">Mucormycosis agent</name>
    <name type="synonym">Calyptromyces circinelloides</name>
    <dbReference type="NCBI Taxonomy" id="1220926"/>
    <lineage>
        <taxon>Eukaryota</taxon>
        <taxon>Fungi</taxon>
        <taxon>Fungi incertae sedis</taxon>
        <taxon>Mucoromycota</taxon>
        <taxon>Mucoromycotina</taxon>
        <taxon>Mucoromycetes</taxon>
        <taxon>Mucorales</taxon>
        <taxon>Mucorineae</taxon>
        <taxon>Mucoraceae</taxon>
        <taxon>Mucor</taxon>
    </lineage>
</organism>
<dbReference type="InParanoid" id="S2KFG9"/>
<dbReference type="VEuPathDB" id="FungiDB:HMPREF1544_01985"/>
<dbReference type="InterPro" id="IPR032675">
    <property type="entry name" value="LRR_dom_sf"/>
</dbReference>
<evidence type="ECO:0000259" key="2">
    <source>
        <dbReference type="PROSITE" id="PS50181"/>
    </source>
</evidence>
<dbReference type="EMBL" id="KE123912">
    <property type="protein sequence ID" value="EPB91105.1"/>
    <property type="molecule type" value="Genomic_DNA"/>
</dbReference>
<dbReference type="AlphaFoldDB" id="S2KFG9"/>
<dbReference type="Gene3D" id="3.80.10.10">
    <property type="entry name" value="Ribonuclease Inhibitor"/>
    <property type="match status" value="1"/>
</dbReference>
<protein>
    <recommendedName>
        <fullName evidence="2">F-box domain-containing protein</fullName>
    </recommendedName>
</protein>
<reference evidence="4" key="1">
    <citation type="submission" date="2013-05" db="EMBL/GenBank/DDBJ databases">
        <title>The Genome sequence of Mucor circinelloides f. circinelloides 1006PhL.</title>
        <authorList>
            <consortium name="The Broad Institute Genomics Platform"/>
            <person name="Cuomo C."/>
            <person name="Earl A."/>
            <person name="Findley K."/>
            <person name="Lee S.C."/>
            <person name="Walker B."/>
            <person name="Young S."/>
            <person name="Zeng Q."/>
            <person name="Gargeya S."/>
            <person name="Fitzgerald M."/>
            <person name="Haas B."/>
            <person name="Abouelleil A."/>
            <person name="Allen A.W."/>
            <person name="Alvarado L."/>
            <person name="Arachchi H.M."/>
            <person name="Berlin A.M."/>
            <person name="Chapman S.B."/>
            <person name="Gainer-Dewar J."/>
            <person name="Goldberg J."/>
            <person name="Griggs A."/>
            <person name="Gujja S."/>
            <person name="Hansen M."/>
            <person name="Howarth C."/>
            <person name="Imamovic A."/>
            <person name="Ireland A."/>
            <person name="Larimer J."/>
            <person name="McCowan C."/>
            <person name="Murphy C."/>
            <person name="Pearson M."/>
            <person name="Poon T.W."/>
            <person name="Priest M."/>
            <person name="Roberts A."/>
            <person name="Saif S."/>
            <person name="Shea T."/>
            <person name="Sisk P."/>
            <person name="Sykes S."/>
            <person name="Wortman J."/>
            <person name="Nusbaum C."/>
            <person name="Birren B."/>
        </authorList>
    </citation>
    <scope>NUCLEOTIDE SEQUENCE [LARGE SCALE GENOMIC DNA]</scope>
    <source>
        <strain evidence="4">1006PhL</strain>
    </source>
</reference>
<feature type="region of interest" description="Disordered" evidence="1">
    <location>
        <begin position="175"/>
        <end position="194"/>
    </location>
</feature>
<accession>S2KFG9</accession>
<name>S2KFG9_MUCC1</name>
<gene>
    <name evidence="3" type="ORF">HMPREF1544_01985</name>
</gene>
<evidence type="ECO:0000256" key="1">
    <source>
        <dbReference type="SAM" id="MobiDB-lite"/>
    </source>
</evidence>
<keyword evidence="4" id="KW-1185">Reference proteome</keyword>
<dbReference type="SUPFAM" id="SSF81383">
    <property type="entry name" value="F-box domain"/>
    <property type="match status" value="1"/>
</dbReference>
<dbReference type="OMA" id="HYLLAPF"/>
<dbReference type="OrthoDB" id="2203512at2759"/>
<sequence length="346" mass="38960">MLQELPLEILTQIAEFIPVQDAGEFARTCQKCYFAILPHIWHQLTLNNTVELNMLAKRLQSNNLWAQRAIRFVRDVSLGSDDQINQPKFSSTLAASMFGIASSPAEQAAEEAEESKKVTRRERIGVFGKKLLNMFPHLSNLVFDFTEAARNFYSGGTVSPSATDTEVPADRAVAADTTTAGQPKEDDEDANVDDNARLPFSGSVSLLNYKSDHSKFMHYLLAPFRRTHHLKLEALPVVSLCDDIDESILTNADLQNLATLGLTHLRKLELSYLDSDIRLETMKALLESMPHLNELDLEWIFPPSKEDFTRLCQVIQDYAHLYPVQTNKKASVYQVHFALKEDGGDF</sequence>
<dbReference type="InterPro" id="IPR001810">
    <property type="entry name" value="F-box_dom"/>
</dbReference>
<evidence type="ECO:0000313" key="4">
    <source>
        <dbReference type="Proteomes" id="UP000014254"/>
    </source>
</evidence>
<dbReference type="Proteomes" id="UP000014254">
    <property type="component" value="Unassembled WGS sequence"/>
</dbReference>
<dbReference type="InterPro" id="IPR036047">
    <property type="entry name" value="F-box-like_dom_sf"/>
</dbReference>
<proteinExistence type="predicted"/>
<evidence type="ECO:0000313" key="3">
    <source>
        <dbReference type="EMBL" id="EPB91105.1"/>
    </source>
</evidence>
<feature type="domain" description="F-box" evidence="2">
    <location>
        <begin position="1"/>
        <end position="44"/>
    </location>
</feature>